<proteinExistence type="predicted"/>
<dbReference type="InterPro" id="IPR036188">
    <property type="entry name" value="FAD/NAD-bd_sf"/>
</dbReference>
<dbReference type="InterPro" id="IPR002938">
    <property type="entry name" value="FAD-bd"/>
</dbReference>
<gene>
    <name evidence="3" type="ORF">FHX74_000758</name>
</gene>
<organism evidence="3 4">
    <name type="scientific">Microlunatus kandeliicorticis</name>
    <dbReference type="NCBI Taxonomy" id="1759536"/>
    <lineage>
        <taxon>Bacteria</taxon>
        <taxon>Bacillati</taxon>
        <taxon>Actinomycetota</taxon>
        <taxon>Actinomycetes</taxon>
        <taxon>Propionibacteriales</taxon>
        <taxon>Propionibacteriaceae</taxon>
        <taxon>Microlunatus</taxon>
    </lineage>
</organism>
<evidence type="ECO:0000313" key="3">
    <source>
        <dbReference type="EMBL" id="MBA8793164.1"/>
    </source>
</evidence>
<dbReference type="EMBL" id="JACGWT010000001">
    <property type="protein sequence ID" value="MBA8793164.1"/>
    <property type="molecule type" value="Genomic_DNA"/>
</dbReference>
<dbReference type="PANTHER" id="PTHR43476">
    <property type="entry name" value="3-(3-HYDROXY-PHENYL)PROPIONATE/3-HYDROXYCINNAMIC ACID HYDROXYLASE"/>
    <property type="match status" value="1"/>
</dbReference>
<dbReference type="RefSeq" id="WP_220483409.1">
    <property type="nucleotide sequence ID" value="NZ_JACGWT010000001.1"/>
</dbReference>
<evidence type="ECO:0000259" key="2">
    <source>
        <dbReference type="Pfam" id="PF01494"/>
    </source>
</evidence>
<feature type="domain" description="FAD-binding" evidence="2">
    <location>
        <begin position="20"/>
        <end position="361"/>
    </location>
</feature>
<dbReference type="GO" id="GO:0071949">
    <property type="term" value="F:FAD binding"/>
    <property type="evidence" value="ECO:0007669"/>
    <property type="project" value="InterPro"/>
</dbReference>
<dbReference type="GO" id="GO:0016491">
    <property type="term" value="F:oxidoreductase activity"/>
    <property type="evidence" value="ECO:0007669"/>
    <property type="project" value="UniProtKB-KW"/>
</dbReference>
<comment type="caution">
    <text evidence="3">The sequence shown here is derived from an EMBL/GenBank/DDBJ whole genome shotgun (WGS) entry which is preliminary data.</text>
</comment>
<accession>A0A7W3IQ53</accession>
<protein>
    <submittedName>
        <fullName evidence="3">2-polyprenyl-6-methoxyphenol hydroxylase-like FAD-dependent oxidoreductase</fullName>
    </submittedName>
</protein>
<dbReference type="SUPFAM" id="SSF51905">
    <property type="entry name" value="FAD/NAD(P)-binding domain"/>
    <property type="match status" value="1"/>
</dbReference>
<dbReference type="Gene3D" id="3.50.50.60">
    <property type="entry name" value="FAD/NAD(P)-binding domain"/>
    <property type="match status" value="2"/>
</dbReference>
<evidence type="ECO:0000256" key="1">
    <source>
        <dbReference type="ARBA" id="ARBA00023002"/>
    </source>
</evidence>
<evidence type="ECO:0000313" key="4">
    <source>
        <dbReference type="Proteomes" id="UP000523079"/>
    </source>
</evidence>
<dbReference type="NCBIfam" id="NF004833">
    <property type="entry name" value="PRK06185.1-1"/>
    <property type="match status" value="1"/>
</dbReference>
<dbReference type="PANTHER" id="PTHR43476:SF5">
    <property type="entry name" value="FAD-DEPENDENT MONOOXYGENASE"/>
    <property type="match status" value="1"/>
</dbReference>
<keyword evidence="4" id="KW-1185">Reference proteome</keyword>
<name>A0A7W3IQ53_9ACTN</name>
<sequence length="434" mass="47799">MTETADRPTDATDVRAERATCLIAGGGPAGMVLGLLLARGGVQVTVLEKHADFLRDFRGDTVHASTIRLLDQLGLGEAFRALPQSRLGNFRLPDRHGRSIVLGDFSTLRPPYDHVAMVPQWDLLTLLVEAAEREPTFTLRMSTEVTDLVRDAGGRVVGVRVHDRGRDAAGARGVILADLVVACDGRSSVLRERAGLVPRRFDVSFDTWWFRLPRTAEEQQQVGSLEPRFAPGEAMLSFTRPTYYQVAYFAPKGDDARLRAEGVEAFRARVARLRPDLADRVGAIGSVDDLHHLDVKVDRLRRWARPGLLCLGDAAHAMSPIGGVGINLAVQDAVAAATLLRGPLLRGDVTLDELDRVRRRRRLPTVVIQRMQLALDRTVFGPTLNGRTSPAIRLAPWVVRHLPFLRLIGPRMIAFGPRPEQAPDFARRPPVPVG</sequence>
<dbReference type="AlphaFoldDB" id="A0A7W3IQ53"/>
<reference evidence="3 4" key="1">
    <citation type="submission" date="2020-07" db="EMBL/GenBank/DDBJ databases">
        <title>Sequencing the genomes of 1000 actinobacteria strains.</title>
        <authorList>
            <person name="Klenk H.-P."/>
        </authorList>
    </citation>
    <scope>NUCLEOTIDE SEQUENCE [LARGE SCALE GENOMIC DNA]</scope>
    <source>
        <strain evidence="3 4">DSM 100723</strain>
    </source>
</reference>
<dbReference type="Proteomes" id="UP000523079">
    <property type="component" value="Unassembled WGS sequence"/>
</dbReference>
<dbReference type="PRINTS" id="PR00420">
    <property type="entry name" value="RNGMNOXGNASE"/>
</dbReference>
<keyword evidence="1" id="KW-0560">Oxidoreductase</keyword>
<dbReference type="InterPro" id="IPR050631">
    <property type="entry name" value="PheA/TfdB_FAD_monoxygenase"/>
</dbReference>
<dbReference type="Pfam" id="PF01494">
    <property type="entry name" value="FAD_binding_3"/>
    <property type="match status" value="1"/>
</dbReference>